<dbReference type="AlphaFoldDB" id="A0A449BDW1"/>
<name>A0A449BDW1_HAPAX</name>
<dbReference type="InterPro" id="IPR043168">
    <property type="entry name" value="DegV_C"/>
</dbReference>
<dbReference type="InterPro" id="IPR050270">
    <property type="entry name" value="DegV_domain_contain"/>
</dbReference>
<dbReference type="STRING" id="1278311.GCA_000428705_00368"/>
<dbReference type="Gene3D" id="3.30.1180.10">
    <property type="match status" value="1"/>
</dbReference>
<evidence type="ECO:0000313" key="3">
    <source>
        <dbReference type="Proteomes" id="UP000289841"/>
    </source>
</evidence>
<dbReference type="KEGG" id="aaxa:NCTC10138_01023"/>
<dbReference type="PANTHER" id="PTHR33434">
    <property type="entry name" value="DEGV DOMAIN-CONTAINING PROTEIN DR_1986-RELATED"/>
    <property type="match status" value="1"/>
</dbReference>
<keyword evidence="1" id="KW-0446">Lipid-binding</keyword>
<dbReference type="InterPro" id="IPR003797">
    <property type="entry name" value="DegV"/>
</dbReference>
<dbReference type="GO" id="GO:0008289">
    <property type="term" value="F:lipid binding"/>
    <property type="evidence" value="ECO:0007669"/>
    <property type="project" value="UniProtKB-KW"/>
</dbReference>
<dbReference type="Gene3D" id="2.20.28.50">
    <property type="entry name" value="degv family protein"/>
    <property type="match status" value="1"/>
</dbReference>
<protein>
    <submittedName>
        <fullName evidence="2">EDD domain-containing protein, DegV family</fullName>
    </submittedName>
</protein>
<organism evidence="2 3">
    <name type="scientific">Haploplasma axanthum</name>
    <name type="common">Acholeplasma axanthum</name>
    <dbReference type="NCBI Taxonomy" id="29552"/>
    <lineage>
        <taxon>Bacteria</taxon>
        <taxon>Bacillati</taxon>
        <taxon>Mycoplasmatota</taxon>
        <taxon>Mollicutes</taxon>
        <taxon>Acholeplasmatales</taxon>
        <taxon>Acholeplasmataceae</taxon>
        <taxon>Haploplasma</taxon>
    </lineage>
</organism>
<dbReference type="EMBL" id="LR215048">
    <property type="protein sequence ID" value="VEU80644.1"/>
    <property type="molecule type" value="Genomic_DNA"/>
</dbReference>
<dbReference type="Pfam" id="PF02645">
    <property type="entry name" value="DegV"/>
    <property type="match status" value="1"/>
</dbReference>
<evidence type="ECO:0000256" key="1">
    <source>
        <dbReference type="ARBA" id="ARBA00023121"/>
    </source>
</evidence>
<dbReference type="OrthoDB" id="9780660at2"/>
<dbReference type="RefSeq" id="WP_026390065.1">
    <property type="nucleotide sequence ID" value="NZ_LR215048.1"/>
</dbReference>
<sequence length="290" mass="32303">MKNEFVIVTDSTTDLPQSIANELGLIVLPLKYNIANETYANYLDYREQDVKDFYDLVRKGNLATTSQLVPEEYIEALSPILESGKDVLILSFSSKLSGTYNSARLATIELQEKFPERKIISLDTKSASLGEGFLVYLTAKEKQKGLTIEEAVEFVNKTMLHVAHWFTVDDINHLRRGGRISAVSSFVAKALNIKPVMHTDNEGALIPRQKAVTRKRAIKALFTKMEETALPDQKIVFIGHGDDLEAAKTLEAYIKEKYPKAEVLINTIGPVIGAHTGQGVLALFFLATER</sequence>
<dbReference type="SUPFAM" id="SSF82549">
    <property type="entry name" value="DAK1/DegV-like"/>
    <property type="match status" value="1"/>
</dbReference>
<accession>A0A449BDW1</accession>
<proteinExistence type="predicted"/>
<gene>
    <name evidence="2" type="primary">degV_4</name>
    <name evidence="2" type="ORF">NCTC10138_01023</name>
</gene>
<evidence type="ECO:0000313" key="2">
    <source>
        <dbReference type="EMBL" id="VEU80644.1"/>
    </source>
</evidence>
<reference evidence="2 3" key="1">
    <citation type="submission" date="2019-01" db="EMBL/GenBank/DDBJ databases">
        <authorList>
            <consortium name="Pathogen Informatics"/>
        </authorList>
    </citation>
    <scope>NUCLEOTIDE SEQUENCE [LARGE SCALE GENOMIC DNA]</scope>
    <source>
        <strain evidence="2 3">NCTC10138</strain>
    </source>
</reference>
<keyword evidence="3" id="KW-1185">Reference proteome</keyword>
<dbReference type="Gene3D" id="3.40.50.10440">
    <property type="entry name" value="Dihydroxyacetone kinase, domain 1"/>
    <property type="match status" value="1"/>
</dbReference>
<dbReference type="NCBIfam" id="TIGR00762">
    <property type="entry name" value="DegV"/>
    <property type="match status" value="1"/>
</dbReference>
<dbReference type="Proteomes" id="UP000289841">
    <property type="component" value="Chromosome"/>
</dbReference>
<dbReference type="PROSITE" id="PS51482">
    <property type="entry name" value="DEGV"/>
    <property type="match status" value="1"/>
</dbReference>
<dbReference type="PANTHER" id="PTHR33434:SF2">
    <property type="entry name" value="FATTY ACID-BINDING PROTEIN TM_1468"/>
    <property type="match status" value="1"/>
</dbReference>